<dbReference type="GO" id="GO:0003677">
    <property type="term" value="F:DNA binding"/>
    <property type="evidence" value="ECO:0007669"/>
    <property type="project" value="InterPro"/>
</dbReference>
<sequence length="135" mass="14030">MPTIRIRQAAELLGVSDDTVRRWIDDGSLAASVDASGRKVVDGADLAAFARNHAAAAPKDPLGIASSARNRFAGLVTNVVSDTVMSQVEMQCGPFTLVSLMSTDAVRELDLRPGSIAVAVVKATTVIVETPGGQP</sequence>
<evidence type="ECO:0000259" key="3">
    <source>
        <dbReference type="PROSITE" id="PS51866"/>
    </source>
</evidence>
<dbReference type="GO" id="GO:0015689">
    <property type="term" value="P:molybdate ion transport"/>
    <property type="evidence" value="ECO:0007669"/>
    <property type="project" value="InterPro"/>
</dbReference>
<dbReference type="Pfam" id="PF12728">
    <property type="entry name" value="HTH_17"/>
    <property type="match status" value="1"/>
</dbReference>
<dbReference type="InterPro" id="IPR041657">
    <property type="entry name" value="HTH_17"/>
</dbReference>
<dbReference type="InterPro" id="IPR005116">
    <property type="entry name" value="Transp-assoc_OB_typ1"/>
</dbReference>
<organism evidence="4 5">
    <name type="scientific">Mycolicibacterium litorale</name>
    <dbReference type="NCBI Taxonomy" id="758802"/>
    <lineage>
        <taxon>Bacteria</taxon>
        <taxon>Bacillati</taxon>
        <taxon>Actinomycetota</taxon>
        <taxon>Actinomycetes</taxon>
        <taxon>Mycobacteriales</taxon>
        <taxon>Mycobacteriaceae</taxon>
        <taxon>Mycolicibacterium</taxon>
    </lineage>
</organism>
<dbReference type="AlphaFoldDB" id="A0A6S6NWK3"/>
<dbReference type="SUPFAM" id="SSF50331">
    <property type="entry name" value="MOP-like"/>
    <property type="match status" value="1"/>
</dbReference>
<dbReference type="InterPro" id="IPR004606">
    <property type="entry name" value="Mop_domain"/>
</dbReference>
<dbReference type="RefSeq" id="WP_185293827.1">
    <property type="nucleotide sequence ID" value="NZ_AP023287.1"/>
</dbReference>
<evidence type="ECO:0000256" key="2">
    <source>
        <dbReference type="PROSITE-ProRule" id="PRU01213"/>
    </source>
</evidence>
<feature type="domain" description="Mop" evidence="3">
    <location>
        <begin position="65"/>
        <end position="130"/>
    </location>
</feature>
<dbReference type="Pfam" id="PF03459">
    <property type="entry name" value="TOBE"/>
    <property type="match status" value="1"/>
</dbReference>
<evidence type="ECO:0000256" key="1">
    <source>
        <dbReference type="ARBA" id="ARBA00022505"/>
    </source>
</evidence>
<protein>
    <submittedName>
        <fullName evidence="4">MerR family transcriptional regulator</fullName>
    </submittedName>
</protein>
<keyword evidence="1 2" id="KW-0500">Molybdenum</keyword>
<name>A0A6S6NWK3_9MYCO</name>
<dbReference type="Gene3D" id="2.40.50.100">
    <property type="match status" value="1"/>
</dbReference>
<dbReference type="PROSITE" id="PS51866">
    <property type="entry name" value="MOP"/>
    <property type="match status" value="1"/>
</dbReference>
<dbReference type="InterPro" id="IPR010093">
    <property type="entry name" value="SinI_DNA-bd"/>
</dbReference>
<dbReference type="InterPro" id="IPR008995">
    <property type="entry name" value="Mo/tungstate-bd_C_term_dom"/>
</dbReference>
<dbReference type="EMBL" id="AP023287">
    <property type="protein sequence ID" value="BCI50764.1"/>
    <property type="molecule type" value="Genomic_DNA"/>
</dbReference>
<dbReference type="Gene3D" id="1.10.1660.10">
    <property type="match status" value="1"/>
</dbReference>
<dbReference type="Proteomes" id="UP000515734">
    <property type="component" value="Chromosome"/>
</dbReference>
<evidence type="ECO:0000313" key="4">
    <source>
        <dbReference type="EMBL" id="BCI50764.1"/>
    </source>
</evidence>
<dbReference type="NCBIfam" id="TIGR01764">
    <property type="entry name" value="excise"/>
    <property type="match status" value="1"/>
</dbReference>
<evidence type="ECO:0000313" key="5">
    <source>
        <dbReference type="Proteomes" id="UP000515734"/>
    </source>
</evidence>
<proteinExistence type="predicted"/>
<reference evidence="4 5" key="1">
    <citation type="submission" date="2020-07" db="EMBL/GenBank/DDBJ databases">
        <title>Complete genome sequence of Mycolicibacterium litorale like strain isolated from cardiac implantable electronic device infection.</title>
        <authorList>
            <person name="Fukano H."/>
            <person name="Miyama H."/>
            <person name="Hoshino Y."/>
        </authorList>
    </citation>
    <scope>NUCLEOTIDE SEQUENCE [LARGE SCALE GENOMIC DNA]</scope>
    <source>
        <strain evidence="4 5">NIIDNTM18</strain>
    </source>
</reference>
<gene>
    <name evidence="4" type="ORF">NIIDNTM18_00420</name>
</gene>
<accession>A0A6S6NWK3</accession>